<proteinExistence type="predicted"/>
<reference evidence="1 2" key="1">
    <citation type="submission" date="2021-06" db="EMBL/GenBank/DDBJ databases">
        <authorList>
            <person name="Palmer J.M."/>
        </authorList>
    </citation>
    <scope>NUCLEOTIDE SEQUENCE [LARGE SCALE GENOMIC DNA]</scope>
    <source>
        <strain evidence="1 2">AS_MEX2019</strain>
        <tissue evidence="1">Muscle</tissue>
    </source>
</reference>
<comment type="caution">
    <text evidence="1">The sequence shown here is derived from an EMBL/GenBank/DDBJ whole genome shotgun (WGS) entry which is preliminary data.</text>
</comment>
<gene>
    <name evidence="1" type="ORF">AMECASPLE_011580</name>
</gene>
<evidence type="ECO:0000313" key="2">
    <source>
        <dbReference type="Proteomes" id="UP001469553"/>
    </source>
</evidence>
<accession>A0ABV0ZYZ6</accession>
<dbReference type="Proteomes" id="UP001469553">
    <property type="component" value="Unassembled WGS sequence"/>
</dbReference>
<evidence type="ECO:0000313" key="1">
    <source>
        <dbReference type="EMBL" id="MEQ2310681.1"/>
    </source>
</evidence>
<evidence type="ECO:0008006" key="3">
    <source>
        <dbReference type="Google" id="ProtNLM"/>
    </source>
</evidence>
<organism evidence="1 2">
    <name type="scientific">Ameca splendens</name>
    <dbReference type="NCBI Taxonomy" id="208324"/>
    <lineage>
        <taxon>Eukaryota</taxon>
        <taxon>Metazoa</taxon>
        <taxon>Chordata</taxon>
        <taxon>Craniata</taxon>
        <taxon>Vertebrata</taxon>
        <taxon>Euteleostomi</taxon>
        <taxon>Actinopterygii</taxon>
        <taxon>Neopterygii</taxon>
        <taxon>Teleostei</taxon>
        <taxon>Neoteleostei</taxon>
        <taxon>Acanthomorphata</taxon>
        <taxon>Ovalentaria</taxon>
        <taxon>Atherinomorphae</taxon>
        <taxon>Cyprinodontiformes</taxon>
        <taxon>Goodeidae</taxon>
        <taxon>Ameca</taxon>
    </lineage>
</organism>
<keyword evidence="2" id="KW-1185">Reference proteome</keyword>
<dbReference type="EMBL" id="JAHRIP010075937">
    <property type="protein sequence ID" value="MEQ2310681.1"/>
    <property type="molecule type" value="Genomic_DNA"/>
</dbReference>
<protein>
    <recommendedName>
        <fullName evidence="3">Pyridoxal 5'-phosphate synthase</fullName>
    </recommendedName>
</protein>
<name>A0ABV0ZYZ6_9TELE</name>
<sequence>ISSSRRKLDHLEKNPTFAVLYEVTDQSYGASFFISAETVLDHSSANTFLSRTRLNGGFPARHPLSFPPLFLPLSSSPLSVNPWESSTRSGLFEEDEEKWQEVKKGFTEPCGPEPYQFELLAQGADSAKSEAGAAEAVEEQVQLLTHYGGVSE</sequence>
<feature type="non-terminal residue" evidence="1">
    <location>
        <position position="1"/>
    </location>
</feature>